<keyword evidence="9" id="KW-0804">Transcription</keyword>
<dbReference type="Pfam" id="PF05485">
    <property type="entry name" value="THAP"/>
    <property type="match status" value="2"/>
</dbReference>
<dbReference type="STRING" id="37001.A0A1A9WAG0"/>
<keyword evidence="11" id="KW-0131">Cell cycle</keyword>
<evidence type="ECO:0000259" key="14">
    <source>
        <dbReference type="PROSITE" id="PS50950"/>
    </source>
</evidence>
<evidence type="ECO:0000256" key="12">
    <source>
        <dbReference type="PROSITE-ProRule" id="PRU00309"/>
    </source>
</evidence>
<dbReference type="PROSITE" id="PS50950">
    <property type="entry name" value="ZF_THAP"/>
    <property type="match status" value="2"/>
</dbReference>
<keyword evidence="16" id="KW-1185">Reference proteome</keyword>
<evidence type="ECO:0000256" key="10">
    <source>
        <dbReference type="ARBA" id="ARBA00023242"/>
    </source>
</evidence>
<dbReference type="Proteomes" id="UP000091820">
    <property type="component" value="Unassembled WGS sequence"/>
</dbReference>
<reference evidence="16" key="1">
    <citation type="submission" date="2014-03" db="EMBL/GenBank/DDBJ databases">
        <authorList>
            <person name="Aksoy S."/>
            <person name="Warren W."/>
            <person name="Wilson R.K."/>
        </authorList>
    </citation>
    <scope>NUCLEOTIDE SEQUENCE [LARGE SCALE GENOMIC DNA]</scope>
    <source>
        <strain evidence="16">IAEA</strain>
    </source>
</reference>
<dbReference type="GO" id="GO:0005654">
    <property type="term" value="C:nucleoplasm"/>
    <property type="evidence" value="ECO:0007669"/>
    <property type="project" value="UniProtKB-SubCell"/>
</dbReference>
<keyword evidence="10" id="KW-0539">Nucleus</keyword>
<dbReference type="SMART" id="SM00692">
    <property type="entry name" value="DM3"/>
    <property type="match status" value="2"/>
</dbReference>
<dbReference type="InterPro" id="IPR038441">
    <property type="entry name" value="THAP_Znf_sf"/>
</dbReference>
<keyword evidence="6" id="KW-0805">Transcription regulation</keyword>
<accession>A0A1A9WAG0</accession>
<evidence type="ECO:0000256" key="6">
    <source>
        <dbReference type="ARBA" id="ARBA00023015"/>
    </source>
</evidence>
<dbReference type="PANTHER" id="PTHR46600:SF1">
    <property type="entry name" value="THAP DOMAIN-CONTAINING PROTEIN 1"/>
    <property type="match status" value="1"/>
</dbReference>
<dbReference type="EnsemblMetazoa" id="GBRI012213-RA">
    <property type="protein sequence ID" value="GBRI012213-PA"/>
    <property type="gene ID" value="GBRI012213"/>
</dbReference>
<dbReference type="InterPro" id="IPR006612">
    <property type="entry name" value="THAP_Znf"/>
</dbReference>
<evidence type="ECO:0000256" key="3">
    <source>
        <dbReference type="ARBA" id="ARBA00022723"/>
    </source>
</evidence>
<name>A0A1A9WAG0_9MUSC</name>
<evidence type="ECO:0000256" key="13">
    <source>
        <dbReference type="SAM" id="Coils"/>
    </source>
</evidence>
<keyword evidence="4 12" id="KW-0863">Zinc-finger</keyword>
<evidence type="ECO:0000256" key="5">
    <source>
        <dbReference type="ARBA" id="ARBA00022833"/>
    </source>
</evidence>
<dbReference type="InterPro" id="IPR026516">
    <property type="entry name" value="THAP1/10"/>
</dbReference>
<keyword evidence="3" id="KW-0479">Metal-binding</keyword>
<evidence type="ECO:0000256" key="7">
    <source>
        <dbReference type="ARBA" id="ARBA00023054"/>
    </source>
</evidence>
<feature type="domain" description="THAP-type" evidence="14">
    <location>
        <begin position="92"/>
        <end position="163"/>
    </location>
</feature>
<dbReference type="SUPFAM" id="SSF57716">
    <property type="entry name" value="Glucocorticoid receptor-like (DNA-binding domain)"/>
    <property type="match status" value="2"/>
</dbReference>
<reference evidence="15" key="2">
    <citation type="submission" date="2020-05" db="UniProtKB">
        <authorList>
            <consortium name="EnsemblMetazoa"/>
        </authorList>
    </citation>
    <scope>IDENTIFICATION</scope>
    <source>
        <strain evidence="15">IAEA</strain>
    </source>
</reference>
<evidence type="ECO:0000313" key="16">
    <source>
        <dbReference type="Proteomes" id="UP000091820"/>
    </source>
</evidence>
<evidence type="ECO:0000313" key="15">
    <source>
        <dbReference type="EnsemblMetazoa" id="GBRI012213-PA"/>
    </source>
</evidence>
<dbReference type="SMART" id="SM00980">
    <property type="entry name" value="THAP"/>
    <property type="match status" value="2"/>
</dbReference>
<feature type="domain" description="THAP-type" evidence="14">
    <location>
        <begin position="1"/>
        <end position="76"/>
    </location>
</feature>
<dbReference type="Gene3D" id="6.20.210.20">
    <property type="entry name" value="THAP domain"/>
    <property type="match status" value="1"/>
</dbReference>
<keyword evidence="8 12" id="KW-0238">DNA-binding</keyword>
<dbReference type="GO" id="GO:0043565">
    <property type="term" value="F:sequence-specific DNA binding"/>
    <property type="evidence" value="ECO:0007669"/>
    <property type="project" value="InterPro"/>
</dbReference>
<comment type="similarity">
    <text evidence="2">Belongs to the THAP1 family.</text>
</comment>
<dbReference type="GO" id="GO:0008270">
    <property type="term" value="F:zinc ion binding"/>
    <property type="evidence" value="ECO:0007669"/>
    <property type="project" value="UniProtKB-KW"/>
</dbReference>
<sequence>MTSHKKCLAKSCPGNNTGRIRMYRFPRDEQTFKKWVENLKINVFHVNTNSRVCIRHFRSEFIGERRLKLYAVPTLVLGYNERPPHDFHKSRNRKKCCVKNCIPFPDTSFFSFPTDPTLRQEWNIACRINDENKIKHRFVCEKHFDPKLVRFCRLAPNSIPTLHLELPSKDEDVEMFEEVLSETELSERPVSEPIEIEGLDGSSRDSFESYEQYIIEEPETMDTNKKINECKKFSCILDAEMKDMQKSAIATKKSNTEGRSVCEDHMYKNLFLKQKMENNKLRNALQQLQGKYQAVVKQRDDKITKLKNAITDLQLKLRDLKSLAAFEDN</sequence>
<evidence type="ECO:0000256" key="1">
    <source>
        <dbReference type="ARBA" id="ARBA00004642"/>
    </source>
</evidence>
<evidence type="ECO:0000256" key="9">
    <source>
        <dbReference type="ARBA" id="ARBA00023163"/>
    </source>
</evidence>
<evidence type="ECO:0000256" key="11">
    <source>
        <dbReference type="ARBA" id="ARBA00023306"/>
    </source>
</evidence>
<keyword evidence="5" id="KW-0862">Zinc</keyword>
<organism evidence="15 16">
    <name type="scientific">Glossina brevipalpis</name>
    <dbReference type="NCBI Taxonomy" id="37001"/>
    <lineage>
        <taxon>Eukaryota</taxon>
        <taxon>Metazoa</taxon>
        <taxon>Ecdysozoa</taxon>
        <taxon>Arthropoda</taxon>
        <taxon>Hexapoda</taxon>
        <taxon>Insecta</taxon>
        <taxon>Pterygota</taxon>
        <taxon>Neoptera</taxon>
        <taxon>Endopterygota</taxon>
        <taxon>Diptera</taxon>
        <taxon>Brachycera</taxon>
        <taxon>Muscomorpha</taxon>
        <taxon>Hippoboscoidea</taxon>
        <taxon>Glossinidae</taxon>
        <taxon>Glossina</taxon>
    </lineage>
</organism>
<evidence type="ECO:0000256" key="4">
    <source>
        <dbReference type="ARBA" id="ARBA00022771"/>
    </source>
</evidence>
<keyword evidence="7 13" id="KW-0175">Coiled coil</keyword>
<proteinExistence type="inferred from homology"/>
<evidence type="ECO:0000256" key="2">
    <source>
        <dbReference type="ARBA" id="ARBA00006177"/>
    </source>
</evidence>
<feature type="coiled-coil region" evidence="13">
    <location>
        <begin position="271"/>
        <end position="323"/>
    </location>
</feature>
<dbReference type="VEuPathDB" id="VectorBase:GBRI012213"/>
<dbReference type="PANTHER" id="PTHR46600">
    <property type="entry name" value="THAP DOMAIN-CONTAINING"/>
    <property type="match status" value="1"/>
</dbReference>
<protein>
    <recommendedName>
        <fullName evidence="14">THAP-type domain-containing protein</fullName>
    </recommendedName>
</protein>
<comment type="subcellular location">
    <subcellularLocation>
        <location evidence="1">Nucleus</location>
        <location evidence="1">Nucleoplasm</location>
    </subcellularLocation>
</comment>
<evidence type="ECO:0000256" key="8">
    <source>
        <dbReference type="ARBA" id="ARBA00023125"/>
    </source>
</evidence>
<dbReference type="AlphaFoldDB" id="A0A1A9WAG0"/>